<keyword evidence="3" id="KW-1185">Reference proteome</keyword>
<accession>A0A484FTX4</accession>
<organism evidence="2 3">
    <name type="scientific">Colletotrichum orbiculare (strain 104-T / ATCC 96160 / CBS 514.97 / LARS 414 / MAFF 240422)</name>
    <name type="common">Cucumber anthracnose fungus</name>
    <name type="synonym">Colletotrichum lagenarium</name>
    <dbReference type="NCBI Taxonomy" id="1213857"/>
    <lineage>
        <taxon>Eukaryota</taxon>
        <taxon>Fungi</taxon>
        <taxon>Dikarya</taxon>
        <taxon>Ascomycota</taxon>
        <taxon>Pezizomycotina</taxon>
        <taxon>Sordariomycetes</taxon>
        <taxon>Hypocreomycetidae</taxon>
        <taxon>Glomerellales</taxon>
        <taxon>Glomerellaceae</taxon>
        <taxon>Colletotrichum</taxon>
        <taxon>Colletotrichum orbiculare species complex</taxon>
    </lineage>
</organism>
<dbReference type="AlphaFoldDB" id="A0A484FTX4"/>
<evidence type="ECO:0000256" key="1">
    <source>
        <dbReference type="SAM" id="MobiDB-lite"/>
    </source>
</evidence>
<evidence type="ECO:0000313" key="2">
    <source>
        <dbReference type="EMBL" id="TDZ21165.1"/>
    </source>
</evidence>
<feature type="region of interest" description="Disordered" evidence="1">
    <location>
        <begin position="91"/>
        <end position="144"/>
    </location>
</feature>
<sequence>MGIAAGLGQYQDASGTQYYQDEYGYWSYLASDNQWYSCSDPTPAVETDRQVHNGSENEYRGQEYNQDTASYVASTSPSFSNDTMAFAAEQSRYRERGQVSVKESKRNMGKILDDIIGPLESSSKKDKSRSSKSNKSKDDKKKRR</sequence>
<feature type="compositionally biased region" description="Basic and acidic residues" evidence="1">
    <location>
        <begin position="122"/>
        <end position="144"/>
    </location>
</feature>
<dbReference type="Proteomes" id="UP000014480">
    <property type="component" value="Unassembled WGS sequence"/>
</dbReference>
<evidence type="ECO:0000313" key="3">
    <source>
        <dbReference type="Proteomes" id="UP000014480"/>
    </source>
</evidence>
<gene>
    <name evidence="2" type="ORF">Cob_v005708</name>
</gene>
<feature type="compositionally biased region" description="Basic and acidic residues" evidence="1">
    <location>
        <begin position="91"/>
        <end position="106"/>
    </location>
</feature>
<proteinExistence type="predicted"/>
<reference evidence="3" key="1">
    <citation type="journal article" date="2013" name="New Phytol.">
        <title>Comparative genomic and transcriptomic analyses reveal the hemibiotrophic stage shift of Colletotrichum fungi.</title>
        <authorList>
            <person name="Gan P."/>
            <person name="Ikeda K."/>
            <person name="Irieda H."/>
            <person name="Narusaka M."/>
            <person name="O'Connell R.J."/>
            <person name="Narusaka Y."/>
            <person name="Takano Y."/>
            <person name="Kubo Y."/>
            <person name="Shirasu K."/>
        </authorList>
    </citation>
    <scope>NUCLEOTIDE SEQUENCE [LARGE SCALE GENOMIC DNA]</scope>
    <source>
        <strain evidence="3">104-T / ATCC 96160 / CBS 514.97 / LARS 414 / MAFF 240422</strain>
    </source>
</reference>
<dbReference type="EMBL" id="AMCV02000015">
    <property type="protein sequence ID" value="TDZ21165.1"/>
    <property type="molecule type" value="Genomic_DNA"/>
</dbReference>
<reference evidence="3" key="2">
    <citation type="journal article" date="2019" name="Mol. Plant Microbe Interact.">
        <title>Genome sequence resources for four phytopathogenic fungi from the Colletotrichum orbiculare species complex.</title>
        <authorList>
            <person name="Gan P."/>
            <person name="Tsushima A."/>
            <person name="Narusaka M."/>
            <person name="Narusaka Y."/>
            <person name="Takano Y."/>
            <person name="Kubo Y."/>
            <person name="Shirasu K."/>
        </authorList>
    </citation>
    <scope>GENOME REANNOTATION</scope>
    <source>
        <strain evidence="3">104-T / ATCC 96160 / CBS 514.97 / LARS 414 / MAFF 240422</strain>
    </source>
</reference>
<protein>
    <submittedName>
        <fullName evidence="2">Uncharacterized protein</fullName>
    </submittedName>
</protein>
<comment type="caution">
    <text evidence="2">The sequence shown here is derived from an EMBL/GenBank/DDBJ whole genome shotgun (WGS) entry which is preliminary data.</text>
</comment>
<name>A0A484FTX4_COLOR</name>